<keyword evidence="1" id="KW-0812">Transmembrane</keyword>
<dbReference type="AlphaFoldDB" id="A0A9J6RRG6"/>
<dbReference type="EMBL" id="JAPTGG010000021">
    <property type="protein sequence ID" value="MCZ0867052.1"/>
    <property type="molecule type" value="Genomic_DNA"/>
</dbReference>
<feature type="transmembrane region" description="Helical" evidence="1">
    <location>
        <begin position="33"/>
        <end position="49"/>
    </location>
</feature>
<gene>
    <name evidence="2" type="ORF">O0V09_17780</name>
</gene>
<dbReference type="RefSeq" id="WP_258332981.1">
    <property type="nucleotide sequence ID" value="NZ_JAPTGG010000021.1"/>
</dbReference>
<keyword evidence="1" id="KW-1133">Transmembrane helix</keyword>
<comment type="caution">
    <text evidence="2">The sequence shown here is derived from an EMBL/GenBank/DDBJ whole genome shotgun (WGS) entry which is preliminary data.</text>
</comment>
<evidence type="ECO:0000256" key="1">
    <source>
        <dbReference type="SAM" id="Phobius"/>
    </source>
</evidence>
<accession>A0A9J6RRG6</accession>
<evidence type="ECO:0000313" key="2">
    <source>
        <dbReference type="EMBL" id="MCZ0867052.1"/>
    </source>
</evidence>
<proteinExistence type="predicted"/>
<keyword evidence="3" id="KW-1185">Reference proteome</keyword>
<protein>
    <submittedName>
        <fullName evidence="2">Uncharacterized protein</fullName>
    </submittedName>
</protein>
<evidence type="ECO:0000313" key="3">
    <source>
        <dbReference type="Proteomes" id="UP001069090"/>
    </source>
</evidence>
<reference evidence="2 3" key="1">
    <citation type="submission" date="2022-12" db="EMBL/GenBank/DDBJ databases">
        <title>Dasania phycosphaerae sp. nov., isolated from particulate material of the south coast of Korea.</title>
        <authorList>
            <person name="Jiang Y."/>
        </authorList>
    </citation>
    <scope>NUCLEOTIDE SEQUENCE [LARGE SCALE GENOMIC DNA]</scope>
    <source>
        <strain evidence="2 3">GY-19</strain>
    </source>
</reference>
<organism evidence="2 3">
    <name type="scientific">Dasania phycosphaerae</name>
    <dbReference type="NCBI Taxonomy" id="2950436"/>
    <lineage>
        <taxon>Bacteria</taxon>
        <taxon>Pseudomonadati</taxon>
        <taxon>Pseudomonadota</taxon>
        <taxon>Gammaproteobacteria</taxon>
        <taxon>Cellvibrionales</taxon>
        <taxon>Spongiibacteraceae</taxon>
        <taxon>Dasania</taxon>
    </lineage>
</organism>
<sequence>MRINPALLLLILLLIVFTPSIHEWITETQSAWYRPYIVWLGLIIFVYLGQRSTSNNEH</sequence>
<name>A0A9J6RRG6_9GAMM</name>
<keyword evidence="1" id="KW-0472">Membrane</keyword>
<dbReference type="Proteomes" id="UP001069090">
    <property type="component" value="Unassembled WGS sequence"/>
</dbReference>